<feature type="compositionally biased region" description="Polar residues" evidence="1">
    <location>
        <begin position="83"/>
        <end position="119"/>
    </location>
</feature>
<feature type="region of interest" description="Disordered" evidence="1">
    <location>
        <begin position="144"/>
        <end position="182"/>
    </location>
</feature>
<feature type="region of interest" description="Disordered" evidence="1">
    <location>
        <begin position="80"/>
        <end position="119"/>
    </location>
</feature>
<accession>A0D8X3</accession>
<feature type="compositionally biased region" description="Low complexity" evidence="1">
    <location>
        <begin position="164"/>
        <end position="182"/>
    </location>
</feature>
<dbReference type="RefSeq" id="XP_001446887.1">
    <property type="nucleotide sequence ID" value="XM_001446850.2"/>
</dbReference>
<sequence>MDPIFYTLLGMGIGYIGSQVLTNKIFQNKQNKNPQQNQPTKKFLPSTPDIKKAFQQNQIPQQIQRRIEFNDQLRKIVKIQPPLEQQDTDSQFSQPQDSENSKPNQFNNSDHNTQPQTPNFQNIAQAKSNIQLFVTPEQIQQMNTSPLILQQNKFSVSQKHRPQSTSSVSHSESSPQSSDKEE</sequence>
<keyword evidence="3" id="KW-1185">Reference proteome</keyword>
<dbReference type="EMBL" id="CT868330">
    <property type="protein sequence ID" value="CAK79490.1"/>
    <property type="molecule type" value="Genomic_DNA"/>
</dbReference>
<organism evidence="2 3">
    <name type="scientific">Paramecium tetraurelia</name>
    <dbReference type="NCBI Taxonomy" id="5888"/>
    <lineage>
        <taxon>Eukaryota</taxon>
        <taxon>Sar</taxon>
        <taxon>Alveolata</taxon>
        <taxon>Ciliophora</taxon>
        <taxon>Intramacronucleata</taxon>
        <taxon>Oligohymenophorea</taxon>
        <taxon>Peniculida</taxon>
        <taxon>Parameciidae</taxon>
        <taxon>Paramecium</taxon>
    </lineage>
</organism>
<dbReference type="GeneID" id="5032671"/>
<evidence type="ECO:0000256" key="1">
    <source>
        <dbReference type="SAM" id="MobiDB-lite"/>
    </source>
</evidence>
<dbReference type="KEGG" id="ptm:GSPATT00014436001"/>
<gene>
    <name evidence="2" type="ORF">GSPATT00014436001</name>
</gene>
<evidence type="ECO:0008006" key="4">
    <source>
        <dbReference type="Google" id="ProtNLM"/>
    </source>
</evidence>
<dbReference type="OMA" id="RIEFNDQ"/>
<evidence type="ECO:0000313" key="2">
    <source>
        <dbReference type="EMBL" id="CAK79490.1"/>
    </source>
</evidence>
<feature type="compositionally biased region" description="Polar residues" evidence="1">
    <location>
        <begin position="144"/>
        <end position="157"/>
    </location>
</feature>
<dbReference type="Proteomes" id="UP000000600">
    <property type="component" value="Unassembled WGS sequence"/>
</dbReference>
<proteinExistence type="predicted"/>
<name>A0D8X3_PARTE</name>
<dbReference type="InParanoid" id="A0D8X3"/>
<dbReference type="HOGENOM" id="CLU_1457149_0_0_1"/>
<evidence type="ECO:0000313" key="3">
    <source>
        <dbReference type="Proteomes" id="UP000000600"/>
    </source>
</evidence>
<dbReference type="AlphaFoldDB" id="A0D8X3"/>
<protein>
    <recommendedName>
        <fullName evidence="4">Transmembrane protein</fullName>
    </recommendedName>
</protein>
<dbReference type="OrthoDB" id="10434845at2759"/>
<reference evidence="2 3" key="1">
    <citation type="journal article" date="2006" name="Nature">
        <title>Global trends of whole-genome duplications revealed by the ciliate Paramecium tetraurelia.</title>
        <authorList>
            <consortium name="Genoscope"/>
            <person name="Aury J.-M."/>
            <person name="Jaillon O."/>
            <person name="Duret L."/>
            <person name="Noel B."/>
            <person name="Jubin C."/>
            <person name="Porcel B.M."/>
            <person name="Segurens B."/>
            <person name="Daubin V."/>
            <person name="Anthouard V."/>
            <person name="Aiach N."/>
            <person name="Arnaiz O."/>
            <person name="Billaut A."/>
            <person name="Beisson J."/>
            <person name="Blanc I."/>
            <person name="Bouhouche K."/>
            <person name="Camara F."/>
            <person name="Duharcourt S."/>
            <person name="Guigo R."/>
            <person name="Gogendeau D."/>
            <person name="Katinka M."/>
            <person name="Keller A.-M."/>
            <person name="Kissmehl R."/>
            <person name="Klotz C."/>
            <person name="Koll F."/>
            <person name="Le Moue A."/>
            <person name="Lepere C."/>
            <person name="Malinsky S."/>
            <person name="Nowacki M."/>
            <person name="Nowak J.K."/>
            <person name="Plattner H."/>
            <person name="Poulain J."/>
            <person name="Ruiz F."/>
            <person name="Serrano V."/>
            <person name="Zagulski M."/>
            <person name="Dessen P."/>
            <person name="Betermier M."/>
            <person name="Weissenbach J."/>
            <person name="Scarpelli C."/>
            <person name="Schachter V."/>
            <person name="Sperling L."/>
            <person name="Meyer E."/>
            <person name="Cohen J."/>
            <person name="Wincker P."/>
        </authorList>
    </citation>
    <scope>NUCLEOTIDE SEQUENCE [LARGE SCALE GENOMIC DNA]</scope>
    <source>
        <strain evidence="2 3">Stock d4-2</strain>
    </source>
</reference>